<dbReference type="EMBL" id="JAGIXG020000045">
    <property type="protein sequence ID" value="KAI6779526.1"/>
    <property type="molecule type" value="Genomic_DNA"/>
</dbReference>
<keyword evidence="4" id="KW-1185">Reference proteome</keyword>
<dbReference type="InterPro" id="IPR037176">
    <property type="entry name" value="Osmotin/thaumatin-like_sf"/>
</dbReference>
<accession>A0A9Q0BCA3</accession>
<dbReference type="InterPro" id="IPR037398">
    <property type="entry name" value="Glyco_hydro_64_fam"/>
</dbReference>
<feature type="compositionally biased region" description="Low complexity" evidence="1">
    <location>
        <begin position="30"/>
        <end position="44"/>
    </location>
</feature>
<feature type="region of interest" description="Disordered" evidence="1">
    <location>
        <begin position="1"/>
        <end position="53"/>
    </location>
</feature>
<comment type="caution">
    <text evidence="3">The sequence shown here is derived from an EMBL/GenBank/DDBJ whole genome shotgun (WGS) entry which is preliminary data.</text>
</comment>
<dbReference type="Pfam" id="PF16483">
    <property type="entry name" value="Glyco_hydro_64"/>
    <property type="match status" value="1"/>
</dbReference>
<dbReference type="InterPro" id="IPR042517">
    <property type="entry name" value="Glyco_hydro_64_N_2"/>
</dbReference>
<proteinExistence type="predicted"/>
<sequence>MMDRLKSSIRKRRESAQSRLSGKKSQAQQTATMAGAPASSSSTAAGGGTGTTQANSDAIQVVLKNTKAQGTLYAHITGRDNSGLFILGADGQSPYRPGSPSKELQPLAQDTGIVVGGPGQSRTVTVPRIFGARLWFSRETPLEFFLNPGPALVEPSATNTSDANYGKDWGFCEFTYNESQIYVNVSYVDFVSLPIALQLENRAGAIRRVDGMPADGLARVADGLEAQGRRDGQGWEKLIIREGGHVLRVLSPNSAGVLFPDLFRDYYKDHVDAIWDKYRSEDLTVNTQFTWGDVRGRVGADGKLTFSDNPGLGFDKPTARDIFSCSTGPFAAGEGVTDERLNIGARLAAALNRSTLLENSRQPESEDAATYYEDAVTNHYARVCHETTTESRGYAFPYDDVGSSQGGDQSGFLNDGDPKVLTVEVGGT</sequence>
<dbReference type="PROSITE" id="PS52006">
    <property type="entry name" value="GH64"/>
    <property type="match status" value="1"/>
</dbReference>
<dbReference type="Gene3D" id="2.60.110.10">
    <property type="entry name" value="Thaumatin"/>
    <property type="match status" value="1"/>
</dbReference>
<dbReference type="PANTHER" id="PTHR38165">
    <property type="match status" value="1"/>
</dbReference>
<feature type="compositionally biased region" description="Polar residues" evidence="1">
    <location>
        <begin position="17"/>
        <end position="29"/>
    </location>
</feature>
<name>A0A9Q0BCA3_9HYPO</name>
<organism evidence="3 4">
    <name type="scientific">Emericellopsis cladophorae</name>
    <dbReference type="NCBI Taxonomy" id="2686198"/>
    <lineage>
        <taxon>Eukaryota</taxon>
        <taxon>Fungi</taxon>
        <taxon>Dikarya</taxon>
        <taxon>Ascomycota</taxon>
        <taxon>Pezizomycotina</taxon>
        <taxon>Sordariomycetes</taxon>
        <taxon>Hypocreomycetidae</taxon>
        <taxon>Hypocreales</taxon>
        <taxon>Bionectriaceae</taxon>
        <taxon>Emericellopsis</taxon>
    </lineage>
</organism>
<dbReference type="CDD" id="cd09220">
    <property type="entry name" value="GH64-GluB-like"/>
    <property type="match status" value="1"/>
</dbReference>
<evidence type="ECO:0000256" key="1">
    <source>
        <dbReference type="SAM" id="MobiDB-lite"/>
    </source>
</evidence>
<dbReference type="Proteomes" id="UP001055219">
    <property type="component" value="Unassembled WGS sequence"/>
</dbReference>
<reference evidence="3" key="2">
    <citation type="submission" date="2022-07" db="EMBL/GenBank/DDBJ databases">
        <authorList>
            <person name="Goncalves M.F.M."/>
            <person name="Hilario S."/>
            <person name="Van De Peer Y."/>
            <person name="Esteves A.C."/>
            <person name="Alves A."/>
        </authorList>
    </citation>
    <scope>NUCLEOTIDE SEQUENCE</scope>
    <source>
        <strain evidence="3">MUM 19.33</strain>
    </source>
</reference>
<dbReference type="PANTHER" id="PTHR38165:SF1">
    <property type="entry name" value="GLUCANASE B"/>
    <property type="match status" value="1"/>
</dbReference>
<dbReference type="AlphaFoldDB" id="A0A9Q0BCA3"/>
<evidence type="ECO:0000313" key="4">
    <source>
        <dbReference type="Proteomes" id="UP001055219"/>
    </source>
</evidence>
<dbReference type="Gene3D" id="3.30.920.50">
    <property type="entry name" value="Beta-1,3-glucanase, C-terminal domain"/>
    <property type="match status" value="1"/>
</dbReference>
<gene>
    <name evidence="3" type="ORF">J7T54_002794</name>
</gene>
<dbReference type="OrthoDB" id="5290283at2759"/>
<dbReference type="GeneID" id="75829302"/>
<dbReference type="RefSeq" id="XP_051360382.1">
    <property type="nucleotide sequence ID" value="XM_051508503.1"/>
</dbReference>
<reference evidence="3" key="1">
    <citation type="journal article" date="2021" name="J Fungi (Basel)">
        <title>Genomic and Metabolomic Analyses of the Marine Fungus Emericellopsis cladophorae: Insights into Saltwater Adaptability Mechanisms and Its Biosynthetic Potential.</title>
        <authorList>
            <person name="Goncalves M.F.M."/>
            <person name="Hilario S."/>
            <person name="Van de Peer Y."/>
            <person name="Esteves A.C."/>
            <person name="Alves A."/>
        </authorList>
    </citation>
    <scope>NUCLEOTIDE SEQUENCE</scope>
    <source>
        <strain evidence="3">MUM 19.33</strain>
    </source>
</reference>
<evidence type="ECO:0000259" key="2">
    <source>
        <dbReference type="PROSITE" id="PS52006"/>
    </source>
</evidence>
<feature type="domain" description="GH64" evidence="2">
    <location>
        <begin position="69"/>
        <end position="427"/>
    </location>
</feature>
<dbReference type="InterPro" id="IPR032477">
    <property type="entry name" value="Glyco_hydro_64"/>
</dbReference>
<protein>
    <submittedName>
        <fullName evidence="3">Glucan endo-beta-glucosidase-like protein</fullName>
    </submittedName>
</protein>
<evidence type="ECO:0000313" key="3">
    <source>
        <dbReference type="EMBL" id="KAI6779526.1"/>
    </source>
</evidence>